<reference evidence="2 3" key="2">
    <citation type="submission" date="2020-07" db="EMBL/GenBank/DDBJ databases">
        <authorList>
            <person name="Yu X."/>
        </authorList>
    </citation>
    <scope>NUCLEOTIDE SEQUENCE [LARGE SCALE GENOMIC DNA]</scope>
    <source>
        <strain evidence="3">24</strain>
    </source>
</reference>
<proteinExistence type="predicted"/>
<dbReference type="KEGG" id="mgor:H0P51_15905"/>
<dbReference type="Pfam" id="PF01740">
    <property type="entry name" value="STAS"/>
    <property type="match status" value="1"/>
</dbReference>
<evidence type="ECO:0000313" key="2">
    <source>
        <dbReference type="EMBL" id="QLL05361.1"/>
    </source>
</evidence>
<dbReference type="InterPro" id="IPR036513">
    <property type="entry name" value="STAS_dom_sf"/>
</dbReference>
<accession>A0A7D6DY62</accession>
<dbReference type="PROSITE" id="PS50801">
    <property type="entry name" value="STAS"/>
    <property type="match status" value="1"/>
</dbReference>
<dbReference type="InterPro" id="IPR002645">
    <property type="entry name" value="STAS_dom"/>
</dbReference>
<dbReference type="AlphaFoldDB" id="A0A7D6DY62"/>
<dbReference type="Gene3D" id="3.30.750.24">
    <property type="entry name" value="STAS domain"/>
    <property type="match status" value="1"/>
</dbReference>
<dbReference type="RefSeq" id="WP_180913771.1">
    <property type="nucleotide sequence ID" value="NZ_CP059165.1"/>
</dbReference>
<reference evidence="3" key="1">
    <citation type="submission" date="2020-07" db="EMBL/GenBank/DDBJ databases">
        <title>Description of Mycobacterium gordonae subsp. intergordonae subsp.nov. and Mycobacterium gordonae subsp. gordonae subsp. nov.</title>
        <authorList>
            <person name="Yu X."/>
        </authorList>
    </citation>
    <scope>NUCLEOTIDE SEQUENCE [LARGE SCALE GENOMIC DNA]</scope>
    <source>
        <strain evidence="3">24</strain>
    </source>
</reference>
<dbReference type="SUPFAM" id="SSF52091">
    <property type="entry name" value="SpoIIaa-like"/>
    <property type="match status" value="1"/>
</dbReference>
<organism evidence="2 3">
    <name type="scientific">Mycobacterium vicinigordonae</name>
    <dbReference type="NCBI Taxonomy" id="1719132"/>
    <lineage>
        <taxon>Bacteria</taxon>
        <taxon>Bacillati</taxon>
        <taxon>Actinomycetota</taxon>
        <taxon>Actinomycetes</taxon>
        <taxon>Mycobacteriales</taxon>
        <taxon>Mycobacteriaceae</taxon>
        <taxon>Mycobacterium</taxon>
    </lineage>
</organism>
<gene>
    <name evidence="2" type="ORF">H0P51_15905</name>
</gene>
<feature type="domain" description="STAS" evidence="1">
    <location>
        <begin position="41"/>
        <end position="138"/>
    </location>
</feature>
<evidence type="ECO:0000313" key="3">
    <source>
        <dbReference type="Proteomes" id="UP000510682"/>
    </source>
</evidence>
<keyword evidence="3" id="KW-1185">Reference proteome</keyword>
<dbReference type="EMBL" id="CP059165">
    <property type="protein sequence ID" value="QLL05361.1"/>
    <property type="molecule type" value="Genomic_DNA"/>
</dbReference>
<sequence length="176" mass="19182">MPGHHILKRRRAGEVAVIATEAVRRSGLTTTGATLGDSQALTFFGILDETTYVRVREAVTHAALSGSRGLIIDVTALLVPESSGWSAITEARKTIVEESDISLVLVCDSIRGQNALRRSRIDREIAVFWRFEDALAALPSGDDVAARVPRPASDSSAQWLERWPTIPLKQSGHRRG</sequence>
<dbReference type="CDD" id="cd07043">
    <property type="entry name" value="STAS_anti-anti-sigma_factors"/>
    <property type="match status" value="1"/>
</dbReference>
<reference evidence="3" key="3">
    <citation type="submission" date="2023-07" db="EMBL/GenBank/DDBJ databases">
        <title>Description of Mycobacterium gordonae subsp. intergordonae subsp.nov. and Mycobacterium gordonae subsp. gordonae subsp. nov.</title>
        <authorList>
            <person name="Huang H."/>
        </authorList>
    </citation>
    <scope>NUCLEOTIDE SEQUENCE [LARGE SCALE GENOMIC DNA]</scope>
    <source>
        <strain evidence="3">24</strain>
    </source>
</reference>
<name>A0A7D6DY62_9MYCO</name>
<dbReference type="Proteomes" id="UP000510682">
    <property type="component" value="Chromosome"/>
</dbReference>
<protein>
    <submittedName>
        <fullName evidence="2">STAS domain-containing protein</fullName>
    </submittedName>
</protein>
<evidence type="ECO:0000259" key="1">
    <source>
        <dbReference type="PROSITE" id="PS50801"/>
    </source>
</evidence>